<dbReference type="EMBL" id="BARS01028370">
    <property type="protein sequence ID" value="GAG07660.1"/>
    <property type="molecule type" value="Genomic_DNA"/>
</dbReference>
<protein>
    <submittedName>
        <fullName evidence="1">Uncharacterized protein</fullName>
    </submittedName>
</protein>
<evidence type="ECO:0000313" key="1">
    <source>
        <dbReference type="EMBL" id="GAG07660.1"/>
    </source>
</evidence>
<sequence>FVTKAPRSAVTRSVRVVLGGQTIEITSLCLFNGKIEGLDFFTDAVPVAELGAADGHNLDAVIGARTMEQWEIRLDPRIEALDLEGLKRREFTEFCQTIK</sequence>
<proteinExistence type="predicted"/>
<dbReference type="AlphaFoldDB" id="X0UPR0"/>
<organism evidence="1">
    <name type="scientific">marine sediment metagenome</name>
    <dbReference type="NCBI Taxonomy" id="412755"/>
    <lineage>
        <taxon>unclassified sequences</taxon>
        <taxon>metagenomes</taxon>
        <taxon>ecological metagenomes</taxon>
    </lineage>
</organism>
<reference evidence="1" key="1">
    <citation type="journal article" date="2014" name="Front. Microbiol.">
        <title>High frequency of phylogenetically diverse reductive dehalogenase-homologous genes in deep subseafloor sedimentary metagenomes.</title>
        <authorList>
            <person name="Kawai M."/>
            <person name="Futagami T."/>
            <person name="Toyoda A."/>
            <person name="Takaki Y."/>
            <person name="Nishi S."/>
            <person name="Hori S."/>
            <person name="Arai W."/>
            <person name="Tsubouchi T."/>
            <person name="Morono Y."/>
            <person name="Uchiyama I."/>
            <person name="Ito T."/>
            <person name="Fujiyama A."/>
            <person name="Inagaki F."/>
            <person name="Takami H."/>
        </authorList>
    </citation>
    <scope>NUCLEOTIDE SEQUENCE</scope>
    <source>
        <strain evidence="1">Expedition CK06-06</strain>
    </source>
</reference>
<feature type="non-terminal residue" evidence="1">
    <location>
        <position position="1"/>
    </location>
</feature>
<name>X0UPR0_9ZZZZ</name>
<comment type="caution">
    <text evidence="1">The sequence shown here is derived from an EMBL/GenBank/DDBJ whole genome shotgun (WGS) entry which is preliminary data.</text>
</comment>
<accession>X0UPR0</accession>
<gene>
    <name evidence="1" type="ORF">S01H1_44472</name>
</gene>